<evidence type="ECO:0000256" key="2">
    <source>
        <dbReference type="SAM" id="Phobius"/>
    </source>
</evidence>
<feature type="region of interest" description="Disordered" evidence="1">
    <location>
        <begin position="45"/>
        <end position="90"/>
    </location>
</feature>
<gene>
    <name evidence="3" type="ORF">GIS00_20020</name>
</gene>
<evidence type="ECO:0000313" key="3">
    <source>
        <dbReference type="EMBL" id="MTD16229.1"/>
    </source>
</evidence>
<proteinExistence type="predicted"/>
<evidence type="ECO:0000256" key="1">
    <source>
        <dbReference type="SAM" id="MobiDB-lite"/>
    </source>
</evidence>
<feature type="transmembrane region" description="Helical" evidence="2">
    <location>
        <begin position="20"/>
        <end position="40"/>
    </location>
</feature>
<organism evidence="3 4">
    <name type="scientific">Nakamurella alba</name>
    <dbReference type="NCBI Taxonomy" id="2665158"/>
    <lineage>
        <taxon>Bacteria</taxon>
        <taxon>Bacillati</taxon>
        <taxon>Actinomycetota</taxon>
        <taxon>Actinomycetes</taxon>
        <taxon>Nakamurellales</taxon>
        <taxon>Nakamurellaceae</taxon>
        <taxon>Nakamurella</taxon>
    </lineage>
</organism>
<protein>
    <submittedName>
        <fullName evidence="3">Uncharacterized protein</fullName>
    </submittedName>
</protein>
<comment type="caution">
    <text evidence="3">The sequence shown here is derived from an EMBL/GenBank/DDBJ whole genome shotgun (WGS) entry which is preliminary data.</text>
</comment>
<keyword evidence="4" id="KW-1185">Reference proteome</keyword>
<dbReference type="RefSeq" id="WP_154770170.1">
    <property type="nucleotide sequence ID" value="NZ_WLYK01000008.1"/>
</dbReference>
<dbReference type="AlphaFoldDB" id="A0A7K1FS80"/>
<keyword evidence="2" id="KW-0472">Membrane</keyword>
<feature type="compositionally biased region" description="Low complexity" evidence="1">
    <location>
        <begin position="71"/>
        <end position="85"/>
    </location>
</feature>
<sequence>MTQQQDNDSTAGGRSPLRRFWPALVAVAVIAVVVGTVLLVRSDDVASPAAPRPSAGNSTTSEAPPPVGTSEAAATPATCPAELAPDGPPIHGRWVPTKPTRDFDTLVPDEIPTHALTCRYRFGTPSGEPGKSGPVASVLTGDLTTMVGEIRSWPTDLDGAGGVCPAAGQSMTDTVLYGLTYADGSTVWISADTNLCSKLGNGRDTADVNRAHQLISSSRAGRWLTIEEIFESCPQDYNCASYNQGRWGQQLEMVPAGATEVEVGRATWRDQLNPTLRTVPADPALVAGFNDLPVDGPSQGSCTPDGEPANEDHLYTVRFSYADGPTVLIRVSPHCTPAVDNGSLAAGSPDDLGTIVPMLDQIIDG</sequence>
<accession>A0A7K1FS80</accession>
<evidence type="ECO:0000313" key="4">
    <source>
        <dbReference type="Proteomes" id="UP000460221"/>
    </source>
</evidence>
<reference evidence="3 4" key="1">
    <citation type="submission" date="2019-11" db="EMBL/GenBank/DDBJ databases">
        <authorList>
            <person name="Jiang L.-Q."/>
        </authorList>
    </citation>
    <scope>NUCLEOTIDE SEQUENCE [LARGE SCALE GENOMIC DNA]</scope>
    <source>
        <strain evidence="3 4">YIM 132087</strain>
    </source>
</reference>
<keyword evidence="2" id="KW-0812">Transmembrane</keyword>
<name>A0A7K1FS80_9ACTN</name>
<dbReference type="Proteomes" id="UP000460221">
    <property type="component" value="Unassembled WGS sequence"/>
</dbReference>
<dbReference type="EMBL" id="WLYK01000008">
    <property type="protein sequence ID" value="MTD16229.1"/>
    <property type="molecule type" value="Genomic_DNA"/>
</dbReference>
<keyword evidence="2" id="KW-1133">Transmembrane helix</keyword>